<evidence type="ECO:0000256" key="6">
    <source>
        <dbReference type="ARBA" id="ARBA00022741"/>
    </source>
</evidence>
<dbReference type="KEGG" id="psua:FLK61_38685"/>
<dbReference type="UniPathway" id="UPA00916">
    <property type="reaction ID" value="UER00889"/>
</dbReference>
<feature type="binding site" evidence="12">
    <location>
        <begin position="236"/>
        <end position="237"/>
    </location>
    <ligand>
        <name>ATP</name>
        <dbReference type="ChEBI" id="CHEBI:30616"/>
    </ligand>
</feature>
<feature type="binding site" evidence="12">
    <location>
        <position position="267"/>
    </location>
    <ligand>
        <name>K(+)</name>
        <dbReference type="ChEBI" id="CHEBI:29103"/>
    </ligand>
</feature>
<organism evidence="14 15">
    <name type="scientific">Paenalkalicoccus suaedae</name>
    <dbReference type="NCBI Taxonomy" id="2592382"/>
    <lineage>
        <taxon>Bacteria</taxon>
        <taxon>Bacillati</taxon>
        <taxon>Bacillota</taxon>
        <taxon>Bacilli</taxon>
        <taxon>Bacillales</taxon>
        <taxon>Bacillaceae</taxon>
        <taxon>Paenalkalicoccus</taxon>
    </lineage>
</organism>
<dbReference type="PROSITE" id="PS00584">
    <property type="entry name" value="PFKB_KINASES_2"/>
    <property type="match status" value="1"/>
</dbReference>
<evidence type="ECO:0000256" key="3">
    <source>
        <dbReference type="ARBA" id="ARBA00016943"/>
    </source>
</evidence>
<feature type="binding site" evidence="12">
    <location>
        <position position="184"/>
    </location>
    <ligand>
        <name>ATP</name>
        <dbReference type="ChEBI" id="CHEBI:30616"/>
    </ligand>
</feature>
<dbReference type="Gene3D" id="3.40.1190.20">
    <property type="match status" value="1"/>
</dbReference>
<dbReference type="EC" id="2.7.1.15" evidence="2 12"/>
<feature type="binding site" evidence="12">
    <location>
        <position position="270"/>
    </location>
    <ligand>
        <name>K(+)</name>
        <dbReference type="ChEBI" id="CHEBI:29103"/>
    </ligand>
</feature>
<dbReference type="RefSeq" id="WP_176010525.1">
    <property type="nucleotide sequence ID" value="NZ_CP041372.2"/>
</dbReference>
<feature type="active site" description="Proton acceptor" evidence="12">
    <location>
        <position position="237"/>
    </location>
</feature>
<dbReference type="HAMAP" id="MF_01987">
    <property type="entry name" value="Ribokinase"/>
    <property type="match status" value="1"/>
</dbReference>
<dbReference type="PANTHER" id="PTHR10584">
    <property type="entry name" value="SUGAR KINASE"/>
    <property type="match status" value="1"/>
</dbReference>
<keyword evidence="7 12" id="KW-0418">Kinase</keyword>
<dbReference type="PANTHER" id="PTHR10584:SF166">
    <property type="entry name" value="RIBOKINASE"/>
    <property type="match status" value="1"/>
</dbReference>
<dbReference type="GO" id="GO:0004747">
    <property type="term" value="F:ribokinase activity"/>
    <property type="evidence" value="ECO:0007669"/>
    <property type="project" value="UniProtKB-UniRule"/>
</dbReference>
<comment type="subcellular location">
    <subcellularLocation>
        <location evidence="12">Cytoplasm</location>
    </subcellularLocation>
</comment>
<keyword evidence="11 12" id="KW-0119">Carbohydrate metabolism</keyword>
<evidence type="ECO:0000256" key="11">
    <source>
        <dbReference type="ARBA" id="ARBA00023277"/>
    </source>
</evidence>
<dbReference type="CDD" id="cd01174">
    <property type="entry name" value="ribokinase"/>
    <property type="match status" value="1"/>
</dbReference>
<protein>
    <recommendedName>
        <fullName evidence="3 12">Ribokinase</fullName>
        <shortName evidence="12">RK</shortName>
        <ecNumber evidence="2 12">2.7.1.15</ecNumber>
    </recommendedName>
</protein>
<evidence type="ECO:0000256" key="1">
    <source>
        <dbReference type="ARBA" id="ARBA00005380"/>
    </source>
</evidence>
<gene>
    <name evidence="12 14" type="primary">rbsK</name>
    <name evidence="14" type="ORF">FLK61_38685</name>
</gene>
<feature type="domain" description="Carbohydrate kinase PfkB" evidence="13">
    <location>
        <begin position="5"/>
        <end position="279"/>
    </location>
</feature>
<feature type="binding site" evidence="12">
    <location>
        <begin position="41"/>
        <end position="45"/>
    </location>
    <ligand>
        <name>substrate</name>
    </ligand>
</feature>
<dbReference type="Pfam" id="PF00294">
    <property type="entry name" value="PfkB"/>
    <property type="match status" value="1"/>
</dbReference>
<dbReference type="GO" id="GO:0046872">
    <property type="term" value="F:metal ion binding"/>
    <property type="evidence" value="ECO:0007669"/>
    <property type="project" value="UniProtKB-KW"/>
</dbReference>
<keyword evidence="10 12" id="KW-0630">Potassium</keyword>
<dbReference type="Proteomes" id="UP000318138">
    <property type="component" value="Chromosome"/>
</dbReference>
<feature type="binding site" evidence="12">
    <location>
        <begin position="13"/>
        <end position="15"/>
    </location>
    <ligand>
        <name>substrate</name>
    </ligand>
</feature>
<comment type="pathway">
    <text evidence="12">Carbohydrate metabolism; D-ribose degradation; D-ribose 5-phosphate from beta-D-ribopyranose: step 2/2.</text>
</comment>
<name>A0A859FHF5_9BACI</name>
<keyword evidence="15" id="KW-1185">Reference proteome</keyword>
<evidence type="ECO:0000256" key="7">
    <source>
        <dbReference type="ARBA" id="ARBA00022777"/>
    </source>
</evidence>
<evidence type="ECO:0000256" key="8">
    <source>
        <dbReference type="ARBA" id="ARBA00022840"/>
    </source>
</evidence>
<dbReference type="InterPro" id="IPR011611">
    <property type="entry name" value="PfkB_dom"/>
</dbReference>
<feature type="binding site" evidence="12">
    <location>
        <position position="231"/>
    </location>
    <ligand>
        <name>K(+)</name>
        <dbReference type="ChEBI" id="CHEBI:29103"/>
    </ligand>
</feature>
<dbReference type="InterPro" id="IPR029056">
    <property type="entry name" value="Ribokinase-like"/>
</dbReference>
<comment type="caution">
    <text evidence="12">Lacks conserved residue(s) required for the propagation of feature annotation.</text>
</comment>
<feature type="binding site" evidence="12">
    <location>
        <position position="233"/>
    </location>
    <ligand>
        <name>K(+)</name>
        <dbReference type="ChEBI" id="CHEBI:29103"/>
    </ligand>
</feature>
<evidence type="ECO:0000256" key="9">
    <source>
        <dbReference type="ARBA" id="ARBA00022842"/>
    </source>
</evidence>
<comment type="catalytic activity">
    <reaction evidence="12">
        <text>D-ribose + ATP = D-ribose 5-phosphate + ADP + H(+)</text>
        <dbReference type="Rhea" id="RHEA:13697"/>
        <dbReference type="ChEBI" id="CHEBI:15378"/>
        <dbReference type="ChEBI" id="CHEBI:30616"/>
        <dbReference type="ChEBI" id="CHEBI:47013"/>
        <dbReference type="ChEBI" id="CHEBI:78346"/>
        <dbReference type="ChEBI" id="CHEBI:456216"/>
        <dbReference type="EC" id="2.7.1.15"/>
    </reaction>
</comment>
<feature type="binding site" evidence="12">
    <location>
        <begin position="205"/>
        <end position="210"/>
    </location>
    <ligand>
        <name>ATP</name>
        <dbReference type="ChEBI" id="CHEBI:30616"/>
    </ligand>
</feature>
<proteinExistence type="inferred from homology"/>
<keyword evidence="8 12" id="KW-0067">ATP-binding</keyword>
<feature type="binding site" evidence="12">
    <location>
        <position position="261"/>
    </location>
    <ligand>
        <name>ATP</name>
        <dbReference type="ChEBI" id="CHEBI:30616"/>
    </ligand>
</feature>
<dbReference type="GO" id="GO:0005524">
    <property type="term" value="F:ATP binding"/>
    <property type="evidence" value="ECO:0007669"/>
    <property type="project" value="UniProtKB-UniRule"/>
</dbReference>
<keyword evidence="12" id="KW-0963">Cytoplasm</keyword>
<comment type="similarity">
    <text evidence="12">Belongs to the carbohydrate kinase PfkB family. Ribokinase subfamily.</text>
</comment>
<dbReference type="AlphaFoldDB" id="A0A859FHF5"/>
<evidence type="ECO:0000313" key="15">
    <source>
        <dbReference type="Proteomes" id="UP000318138"/>
    </source>
</evidence>
<feature type="binding site" evidence="12">
    <location>
        <position position="237"/>
    </location>
    <ligand>
        <name>substrate</name>
    </ligand>
</feature>
<dbReference type="InterPro" id="IPR011877">
    <property type="entry name" value="Ribokinase"/>
</dbReference>
<dbReference type="GO" id="GO:0005829">
    <property type="term" value="C:cytosol"/>
    <property type="evidence" value="ECO:0007669"/>
    <property type="project" value="TreeGrafter"/>
</dbReference>
<keyword evidence="5 12" id="KW-0479">Metal-binding</keyword>
<evidence type="ECO:0000259" key="13">
    <source>
        <dbReference type="Pfam" id="PF00294"/>
    </source>
</evidence>
<feature type="binding site" evidence="12">
    <location>
        <position position="141"/>
    </location>
    <ligand>
        <name>substrate</name>
    </ligand>
</feature>
<evidence type="ECO:0000313" key="14">
    <source>
        <dbReference type="EMBL" id="QKS72549.1"/>
    </source>
</evidence>
<dbReference type="GO" id="GO:0019303">
    <property type="term" value="P:D-ribose catabolic process"/>
    <property type="evidence" value="ECO:0007669"/>
    <property type="project" value="UniProtKB-UniRule"/>
</dbReference>
<reference evidence="15" key="1">
    <citation type="submission" date="2019-07" db="EMBL/GenBank/DDBJ databases">
        <title>Bacillus alkalisoli sp. nov. isolated from saline soil.</title>
        <authorList>
            <person name="Sun J.-Q."/>
            <person name="Xu L."/>
        </authorList>
    </citation>
    <scope>NUCLEOTIDE SEQUENCE [LARGE SCALE GENOMIC DNA]</scope>
    <source>
        <strain evidence="15">M4U3P1</strain>
    </source>
</reference>
<evidence type="ECO:0000256" key="4">
    <source>
        <dbReference type="ARBA" id="ARBA00022679"/>
    </source>
</evidence>
<comment type="subunit">
    <text evidence="12">Homodimer.</text>
</comment>
<sequence length="295" mass="31492">MSKSTIAVIGSINMDMVTETTNFPKQGETVLGDSFKTFPGGKGANQAVAAARLGASVSMFGCVGDDAFGNVLLDALKHDHVNIDNVEPVTHINSGVATIIVSDHDNRIIVHQGANAHVTPDYIDRHLASILANDIVIVQLEIPVQTVEYILDRCHGKVPVIINPAPAQSLPLQTLEKATYLTPNETEYKQLFELNDTLTDKLIITLGSQGAAYYTSGEKIKVLGFQVNPLDTTGAGDTFNGAFAVKVAEGATLKEAIRFANAAAALSIQQLGAQTGMPSRESVESFIRMNEENVT</sequence>
<comment type="function">
    <text evidence="12">Catalyzes the phosphorylation of ribose at O-5 in a reaction requiring ATP and magnesium. The resulting D-ribose-5-phosphate can then be used either for sythesis of nucleotides, histidine, and tryptophan, or as a component of the pentose phosphate pathway.</text>
</comment>
<comment type="activity regulation">
    <text evidence="12">Activated by a monovalent cation that binds near, but not in, the active site. The most likely occupant of the site in vivo is potassium. Ion binding induces a conformational change that may alter substrate affinity.</text>
</comment>
<keyword evidence="9 12" id="KW-0460">Magnesium</keyword>
<feature type="binding site" evidence="12">
    <location>
        <position position="272"/>
    </location>
    <ligand>
        <name>K(+)</name>
        <dbReference type="ChEBI" id="CHEBI:29103"/>
    </ligand>
</feature>
<evidence type="ECO:0000256" key="2">
    <source>
        <dbReference type="ARBA" id="ARBA00012035"/>
    </source>
</evidence>
<evidence type="ECO:0000256" key="5">
    <source>
        <dbReference type="ARBA" id="ARBA00022723"/>
    </source>
</evidence>
<dbReference type="NCBIfam" id="TIGR02152">
    <property type="entry name" value="D_ribokin_bact"/>
    <property type="match status" value="1"/>
</dbReference>
<accession>A0A859FHF5</accession>
<dbReference type="InterPro" id="IPR002173">
    <property type="entry name" value="Carboh/pur_kinase_PfkB_CS"/>
</dbReference>
<keyword evidence="6 12" id="KW-0547">Nucleotide-binding</keyword>
<comment type="cofactor">
    <cofactor evidence="12">
        <name>Mg(2+)</name>
        <dbReference type="ChEBI" id="CHEBI:18420"/>
    </cofactor>
    <text evidence="12">Requires a divalent cation, most likely magnesium in vivo, as an electrophilic catalyst to aid phosphoryl group transfer. It is the chelate of the metal and the nucleotide that is the actual substrate.</text>
</comment>
<dbReference type="EMBL" id="CP041372">
    <property type="protein sequence ID" value="QKS72549.1"/>
    <property type="molecule type" value="Genomic_DNA"/>
</dbReference>
<dbReference type="InterPro" id="IPR002139">
    <property type="entry name" value="Ribo/fructo_kinase"/>
</dbReference>
<dbReference type="PRINTS" id="PR00990">
    <property type="entry name" value="RIBOKINASE"/>
</dbReference>
<dbReference type="SUPFAM" id="SSF53613">
    <property type="entry name" value="Ribokinase-like"/>
    <property type="match status" value="1"/>
</dbReference>
<evidence type="ECO:0000256" key="10">
    <source>
        <dbReference type="ARBA" id="ARBA00022958"/>
    </source>
</evidence>
<comment type="similarity">
    <text evidence="1">Belongs to the carbohydrate kinase pfkB family.</text>
</comment>
<evidence type="ECO:0000256" key="12">
    <source>
        <dbReference type="HAMAP-Rule" id="MF_01987"/>
    </source>
</evidence>
<keyword evidence="4 12" id="KW-0808">Transferase</keyword>